<dbReference type="PANTHER" id="PTHR37828:SF1">
    <property type="entry name" value="YCII-RELATED DOMAIN-CONTAINING PROTEIN"/>
    <property type="match status" value="1"/>
</dbReference>
<dbReference type="SUPFAM" id="SSF54909">
    <property type="entry name" value="Dimeric alpha+beta barrel"/>
    <property type="match status" value="1"/>
</dbReference>
<organism evidence="3 4">
    <name type="scientific">Leisingera aquaemixtae</name>
    <dbReference type="NCBI Taxonomy" id="1396826"/>
    <lineage>
        <taxon>Bacteria</taxon>
        <taxon>Pseudomonadati</taxon>
        <taxon>Pseudomonadota</taxon>
        <taxon>Alphaproteobacteria</taxon>
        <taxon>Rhodobacterales</taxon>
        <taxon>Roseobacteraceae</taxon>
        <taxon>Leisingera</taxon>
    </lineage>
</organism>
<dbReference type="RefSeq" id="WP_058285830.1">
    <property type="nucleotide sequence ID" value="NZ_CP081044.1"/>
</dbReference>
<reference evidence="3 4" key="1">
    <citation type="submission" date="2015-09" db="EMBL/GenBank/DDBJ databases">
        <authorList>
            <consortium name="Swine Surveillance"/>
        </authorList>
    </citation>
    <scope>NUCLEOTIDE SEQUENCE [LARGE SCALE GENOMIC DNA]</scope>
    <source>
        <strain evidence="3 4">CECT 8399</strain>
    </source>
</reference>
<gene>
    <name evidence="3" type="ORF">PHA8399_01821</name>
</gene>
<dbReference type="Gene3D" id="3.30.70.1060">
    <property type="entry name" value="Dimeric alpha+beta barrel"/>
    <property type="match status" value="1"/>
</dbReference>
<comment type="similarity">
    <text evidence="1">Belongs to the YciI family.</text>
</comment>
<feature type="domain" description="YCII-related" evidence="2">
    <location>
        <begin position="2"/>
        <end position="75"/>
    </location>
</feature>
<evidence type="ECO:0000313" key="3">
    <source>
        <dbReference type="EMBL" id="CUH99698.1"/>
    </source>
</evidence>
<dbReference type="STRING" id="1396826.PHA8399_01821"/>
<dbReference type="EMBL" id="CYSR01000021">
    <property type="protein sequence ID" value="CUH99698.1"/>
    <property type="molecule type" value="Genomic_DNA"/>
</dbReference>
<dbReference type="Proteomes" id="UP000051326">
    <property type="component" value="Unassembled WGS sequence"/>
</dbReference>
<dbReference type="InterPro" id="IPR005545">
    <property type="entry name" value="YCII"/>
</dbReference>
<name>A0A0N7M4I1_9RHOB</name>
<protein>
    <submittedName>
        <fullName evidence="3">YCII-related domain protein</fullName>
    </submittedName>
</protein>
<dbReference type="PANTHER" id="PTHR37828">
    <property type="entry name" value="GSR2449 PROTEIN"/>
    <property type="match status" value="1"/>
</dbReference>
<proteinExistence type="inferred from homology"/>
<evidence type="ECO:0000259" key="2">
    <source>
        <dbReference type="Pfam" id="PF03795"/>
    </source>
</evidence>
<evidence type="ECO:0000256" key="1">
    <source>
        <dbReference type="ARBA" id="ARBA00007689"/>
    </source>
</evidence>
<dbReference type="Pfam" id="PF03795">
    <property type="entry name" value="YCII"/>
    <property type="match status" value="1"/>
</dbReference>
<sequence>MYFILLTFAAQTDRLAEFLEGHKAWLKQGFEDGVFLAAGSMTDGEGGAILAVGESEEDLTARVAQDPFVTGGVVEPEIIGVAPTMMDPRLDFLRGGE</sequence>
<dbReference type="AlphaFoldDB" id="A0A0N7M4I1"/>
<accession>A0A0N7M4I1</accession>
<evidence type="ECO:0000313" key="4">
    <source>
        <dbReference type="Proteomes" id="UP000051326"/>
    </source>
</evidence>
<dbReference type="InterPro" id="IPR011008">
    <property type="entry name" value="Dimeric_a/b-barrel"/>
</dbReference>